<feature type="transmembrane region" description="Helical" evidence="7">
    <location>
        <begin position="256"/>
        <end position="274"/>
    </location>
</feature>
<comment type="similarity">
    <text evidence="2">Belongs to the drug/metabolite transporter (DMT) superfamily. Plant drug/metabolite exporter (P-DME) (TC 2.A.7.4) family.</text>
</comment>
<dbReference type="Proteomes" id="UP000030748">
    <property type="component" value="Unassembled WGS sequence"/>
</dbReference>
<feature type="transmembrane region" description="Helical" evidence="7">
    <location>
        <begin position="377"/>
        <end position="395"/>
    </location>
</feature>
<dbReference type="Gene3D" id="1.10.3730.20">
    <property type="match status" value="1"/>
</dbReference>
<evidence type="ECO:0000256" key="3">
    <source>
        <dbReference type="ARBA" id="ARBA00022475"/>
    </source>
</evidence>
<evidence type="ECO:0000256" key="5">
    <source>
        <dbReference type="ARBA" id="ARBA00022989"/>
    </source>
</evidence>
<feature type="domain" description="EamA" evidence="8">
    <location>
        <begin position="342"/>
        <end position="415"/>
    </location>
</feature>
<keyword evidence="3" id="KW-1003">Cell membrane</keyword>
<feature type="transmembrane region" description="Helical" evidence="7">
    <location>
        <begin position="346"/>
        <end position="365"/>
    </location>
</feature>
<evidence type="ECO:0000313" key="10">
    <source>
        <dbReference type="Proteomes" id="UP000030748"/>
    </source>
</evidence>
<feature type="domain" description="EamA" evidence="8">
    <location>
        <begin position="118"/>
        <end position="244"/>
    </location>
</feature>
<dbReference type="AlphaFoldDB" id="A0A022QSU7"/>
<feature type="transmembrane region" description="Helical" evidence="7">
    <location>
        <begin position="295"/>
        <end position="316"/>
    </location>
</feature>
<comment type="subcellular location">
    <subcellularLocation>
        <location evidence="1">Cell membrane</location>
        <topology evidence="1">Multi-pass membrane protein</topology>
    </subcellularLocation>
</comment>
<evidence type="ECO:0000313" key="9">
    <source>
        <dbReference type="EMBL" id="EYU31822.1"/>
    </source>
</evidence>
<gene>
    <name evidence="9" type="ORF">MIMGU_mgv1a005827mg</name>
</gene>
<keyword evidence="6 7" id="KW-0472">Membrane</keyword>
<feature type="transmembrane region" description="Helical" evidence="7">
    <location>
        <begin position="204"/>
        <end position="221"/>
    </location>
</feature>
<dbReference type="eggNOG" id="ENOG502QPTR">
    <property type="taxonomic scope" value="Eukaryota"/>
</dbReference>
<feature type="transmembrane region" description="Helical" evidence="7">
    <location>
        <begin position="151"/>
        <end position="169"/>
    </location>
</feature>
<organism evidence="9 10">
    <name type="scientific">Erythranthe guttata</name>
    <name type="common">Yellow monkey flower</name>
    <name type="synonym">Mimulus guttatus</name>
    <dbReference type="NCBI Taxonomy" id="4155"/>
    <lineage>
        <taxon>Eukaryota</taxon>
        <taxon>Viridiplantae</taxon>
        <taxon>Streptophyta</taxon>
        <taxon>Embryophyta</taxon>
        <taxon>Tracheophyta</taxon>
        <taxon>Spermatophyta</taxon>
        <taxon>Magnoliopsida</taxon>
        <taxon>eudicotyledons</taxon>
        <taxon>Gunneridae</taxon>
        <taxon>Pentapetalae</taxon>
        <taxon>asterids</taxon>
        <taxon>lamiids</taxon>
        <taxon>Lamiales</taxon>
        <taxon>Phrymaceae</taxon>
        <taxon>Erythranthe</taxon>
    </lineage>
</organism>
<dbReference type="OrthoDB" id="2017960at2759"/>
<keyword evidence="10" id="KW-1185">Reference proteome</keyword>
<dbReference type="Pfam" id="PF00892">
    <property type="entry name" value="EamA"/>
    <property type="match status" value="2"/>
</dbReference>
<keyword evidence="4 7" id="KW-0812">Transmembrane</keyword>
<proteinExistence type="inferred from homology"/>
<keyword evidence="5 7" id="KW-1133">Transmembrane helix</keyword>
<dbReference type="OMA" id="WFLFKDS"/>
<dbReference type="InterPro" id="IPR000620">
    <property type="entry name" value="EamA_dom"/>
</dbReference>
<dbReference type="KEGG" id="egt:105964125"/>
<sequence length="469" mass="51682">MAAASPLRRWPLNHTTTTVSLSSSTSFPLFYTKRRRIIPWSSNFNYSSSSSCGCGINNGSSNATKKLRRKPVETIAVDSDTKEVHNFLLNGEKRLGFRWLFGKRALWRRIFFLSPKVRGIILLNAITLVYASNIPIVKEVEAIIDPKAFTVVRFVLATIPFIPFVYWARSDAHTHRAGIELGFWASLGYILQALGLVTSEAGRASFICMFTVIVVPLIDGMLGSVIPARTWFGALMSLVGVAMLESSGSPPCIGDLLNFLSAVSFGIHMLRTEHISRIHMLRTEHISRSTKRENVLALLGYEVCVVALLSTVWYFVEGCFGGGILESNPFSWTWATVLDWISSFPWLPALYTGIFSTGLCLWVEMSAMRDVSATEAAIIYGLEPVWGAGFAWFFLGERWGLGGWIGAALVLGGSLTVQIMGGKSDSLSRGNEIGIRDNNDFLISDKINSLSASPVVVKSRKDSSDLIKK</sequence>
<dbReference type="GO" id="GO:0016020">
    <property type="term" value="C:membrane"/>
    <property type="evidence" value="ECO:0000318"/>
    <property type="project" value="GO_Central"/>
</dbReference>
<name>A0A022QSU7_ERYGU</name>
<accession>A0A022QSU7</accession>
<protein>
    <recommendedName>
        <fullName evidence="8">EamA domain-containing protein</fullName>
    </recommendedName>
</protein>
<feature type="transmembrane region" description="Helical" evidence="7">
    <location>
        <begin position="110"/>
        <end position="131"/>
    </location>
</feature>
<evidence type="ECO:0000256" key="4">
    <source>
        <dbReference type="ARBA" id="ARBA00022692"/>
    </source>
</evidence>
<dbReference type="InterPro" id="IPR051258">
    <property type="entry name" value="Diverse_Substrate_Transporter"/>
</dbReference>
<evidence type="ECO:0000256" key="6">
    <source>
        <dbReference type="ARBA" id="ARBA00023136"/>
    </source>
</evidence>
<dbReference type="PhylomeDB" id="A0A022QSU7"/>
<dbReference type="PANTHER" id="PTHR42920:SF26">
    <property type="entry name" value="OS03G0707200 PROTEIN"/>
    <property type="match status" value="1"/>
</dbReference>
<dbReference type="SUPFAM" id="SSF103481">
    <property type="entry name" value="Multidrug resistance efflux transporter EmrE"/>
    <property type="match status" value="2"/>
</dbReference>
<evidence type="ECO:0000256" key="2">
    <source>
        <dbReference type="ARBA" id="ARBA00007635"/>
    </source>
</evidence>
<reference evidence="9 10" key="1">
    <citation type="journal article" date="2013" name="Proc. Natl. Acad. Sci. U.S.A.">
        <title>Fine-scale variation in meiotic recombination in Mimulus inferred from population shotgun sequencing.</title>
        <authorList>
            <person name="Hellsten U."/>
            <person name="Wright K.M."/>
            <person name="Jenkins J."/>
            <person name="Shu S."/>
            <person name="Yuan Y."/>
            <person name="Wessler S.R."/>
            <person name="Schmutz J."/>
            <person name="Willis J.H."/>
            <person name="Rokhsar D.S."/>
        </authorList>
    </citation>
    <scope>NUCLEOTIDE SEQUENCE [LARGE SCALE GENOMIC DNA]</scope>
    <source>
        <strain evidence="10">cv. DUN x IM62</strain>
    </source>
</reference>
<dbReference type="GO" id="GO:0005886">
    <property type="term" value="C:plasma membrane"/>
    <property type="evidence" value="ECO:0007669"/>
    <property type="project" value="UniProtKB-SubCell"/>
</dbReference>
<dbReference type="EMBL" id="KI630884">
    <property type="protein sequence ID" value="EYU31822.1"/>
    <property type="molecule type" value="Genomic_DNA"/>
</dbReference>
<evidence type="ECO:0000259" key="8">
    <source>
        <dbReference type="Pfam" id="PF00892"/>
    </source>
</evidence>
<feature type="transmembrane region" description="Helical" evidence="7">
    <location>
        <begin position="401"/>
        <end position="421"/>
    </location>
</feature>
<dbReference type="PANTHER" id="PTHR42920">
    <property type="entry name" value="OS03G0707200 PROTEIN-RELATED"/>
    <property type="match status" value="1"/>
</dbReference>
<dbReference type="STRING" id="4155.A0A022QSU7"/>
<feature type="transmembrane region" description="Helical" evidence="7">
    <location>
        <begin position="181"/>
        <end position="198"/>
    </location>
</feature>
<evidence type="ECO:0000256" key="7">
    <source>
        <dbReference type="SAM" id="Phobius"/>
    </source>
</evidence>
<dbReference type="InterPro" id="IPR037185">
    <property type="entry name" value="EmrE-like"/>
</dbReference>
<evidence type="ECO:0000256" key="1">
    <source>
        <dbReference type="ARBA" id="ARBA00004651"/>
    </source>
</evidence>